<gene>
    <name evidence="4" type="ORF">R2Q92_09225</name>
</gene>
<evidence type="ECO:0000313" key="5">
    <source>
        <dbReference type="Proteomes" id="UP001291912"/>
    </source>
</evidence>
<feature type="domain" description="DUF4397" evidence="3">
    <location>
        <begin position="31"/>
        <end position="147"/>
    </location>
</feature>
<proteinExistence type="predicted"/>
<reference evidence="4 5" key="1">
    <citation type="submission" date="2023-10" db="EMBL/GenBank/DDBJ databases">
        <title>Microbacterium xanthum sp. nov., isolated from seaweed.</title>
        <authorList>
            <person name="Lee S.D."/>
        </authorList>
    </citation>
    <scope>NUCLEOTIDE SEQUENCE [LARGE SCALE GENOMIC DNA]</scope>
    <source>
        <strain evidence="4 5">KCTC 19124</strain>
    </source>
</reference>
<sequence length="274" mass="27528">MRKTLAAGIAAGAIAAFGLAAPAYAISDTTADLSVLHGIPDTPVDVYVNGELTLDDFQPGDLAGPLDLAAGDYEVALTATDAADDSDPILGPISVTLEANTSYTAVAHLTEGGDPTVTPYVNDISETAAGEGRLTVRHDAAAPAVDVLAGDTPVIENLSNPEEASLDLAAGTISASVAATGTTDPVIGPADVAVEEGVLTIVYAWGSLEDENLQLAVQTIDGLHSAPDGVPSGTGGQLAERDAMMQTLLIVGAFGVAAAVATSVVVVSRKRAER</sequence>
<protein>
    <submittedName>
        <fullName evidence="4">DUF4397 domain-containing protein</fullName>
    </submittedName>
</protein>
<dbReference type="RefSeq" id="WP_194424521.1">
    <property type="nucleotide sequence ID" value="NZ_BAAAPT010000002.1"/>
</dbReference>
<dbReference type="Proteomes" id="UP001291912">
    <property type="component" value="Unassembled WGS sequence"/>
</dbReference>
<keyword evidence="1" id="KW-0812">Transmembrane</keyword>
<keyword evidence="1" id="KW-0472">Membrane</keyword>
<keyword evidence="2" id="KW-0732">Signal</keyword>
<organism evidence="4 5">
    <name type="scientific">Microbacterium aquimaris</name>
    <dbReference type="NCBI Taxonomy" id="459816"/>
    <lineage>
        <taxon>Bacteria</taxon>
        <taxon>Bacillati</taxon>
        <taxon>Actinomycetota</taxon>
        <taxon>Actinomycetes</taxon>
        <taxon>Micrococcales</taxon>
        <taxon>Microbacteriaceae</taxon>
        <taxon>Microbacterium</taxon>
    </lineage>
</organism>
<evidence type="ECO:0000256" key="2">
    <source>
        <dbReference type="SAM" id="SignalP"/>
    </source>
</evidence>
<evidence type="ECO:0000313" key="4">
    <source>
        <dbReference type="EMBL" id="MDZ8162024.1"/>
    </source>
</evidence>
<evidence type="ECO:0000259" key="3">
    <source>
        <dbReference type="Pfam" id="PF14344"/>
    </source>
</evidence>
<keyword evidence="1" id="KW-1133">Transmembrane helix</keyword>
<evidence type="ECO:0000256" key="1">
    <source>
        <dbReference type="SAM" id="Phobius"/>
    </source>
</evidence>
<name>A0ABU5N7E4_9MICO</name>
<feature type="signal peptide" evidence="2">
    <location>
        <begin position="1"/>
        <end position="25"/>
    </location>
</feature>
<keyword evidence="5" id="KW-1185">Reference proteome</keyword>
<feature type="chain" id="PRO_5046275595" evidence="2">
    <location>
        <begin position="26"/>
        <end position="274"/>
    </location>
</feature>
<dbReference type="Pfam" id="PF14344">
    <property type="entry name" value="DUF4397"/>
    <property type="match status" value="1"/>
</dbReference>
<dbReference type="EMBL" id="JAWJYN010000002">
    <property type="protein sequence ID" value="MDZ8162024.1"/>
    <property type="molecule type" value="Genomic_DNA"/>
</dbReference>
<dbReference type="InterPro" id="IPR025510">
    <property type="entry name" value="DUF4397"/>
</dbReference>
<accession>A0ABU5N7E4</accession>
<feature type="transmembrane region" description="Helical" evidence="1">
    <location>
        <begin position="248"/>
        <end position="267"/>
    </location>
</feature>
<comment type="caution">
    <text evidence="4">The sequence shown here is derived from an EMBL/GenBank/DDBJ whole genome shotgun (WGS) entry which is preliminary data.</text>
</comment>